<protein>
    <submittedName>
        <fullName evidence="1">Uncharacterized protein</fullName>
    </submittedName>
</protein>
<name>A0ABQ7JDG7_9APIC</name>
<proteinExistence type="predicted"/>
<accession>A0ABQ7JDG7</accession>
<dbReference type="EMBL" id="JADAQX010000105">
    <property type="protein sequence ID" value="KAF8821955.1"/>
    <property type="molecule type" value="Genomic_DNA"/>
</dbReference>
<reference evidence="1 2" key="1">
    <citation type="journal article" date="2020" name="bioRxiv">
        <title>Metabolic contributions of an alphaproteobacterial endosymbiont in the apicomplexan Cardiosporidium cionae.</title>
        <authorList>
            <person name="Hunter E.S."/>
            <person name="Paight C.J."/>
            <person name="Lane C.E."/>
        </authorList>
    </citation>
    <scope>NUCLEOTIDE SEQUENCE [LARGE SCALE GENOMIC DNA]</scope>
    <source>
        <strain evidence="1">ESH_2018</strain>
    </source>
</reference>
<sequence length="577" mass="65999">MDTRKEVLSRIHRSVEVIQKQQSDEEAAISVHDDKDLTARIGTFEALVPPNEVYKDLATTDMDLYLEPIEKNLPWGKESSSEKKVENDMTKMKTLKIPVHSGFLKISSQDWLRDISALEMAFREKLRYSVEVFAIFIIKSAGELTYILNALPLENVQEERLIYRIRTYFPEAVRCIIRYLYGFRQDVDNADPLLLVAMYKEAERFKLDSIMRAIEVSFSKPHDLASTVEMAVAAEALLRLDLMYECSNCYSFFSAGMSEKLVAKKSKQLLLGPLAIHSLTCFDNIQLDEIQIFQSVAQWINQHEEFFGLFGEKDEEQWKAETELYKAIRFSSMSAEQIRDIRSPKLDSFLLEGCLKKFFGTEGASRVLPWKANEEFCVNTFGGTFPVLLRRAPPRGGLSSWAWTAGQPRMVSEAVWAIEIARTVQGFLHIGILMDTSSGNRALHEPHLACAVPEMARMSSTLYFDLEKKNFFSGECGTQPKIVNYRNIHHNSNIRWQRPVKSGDILTVQITVGVSSLYITIQVMNSKDMVAKFVYPHFSAVQYRGNVIKRPFLSIAPFWEMYHNGDELGIPILQVEK</sequence>
<evidence type="ECO:0000313" key="1">
    <source>
        <dbReference type="EMBL" id="KAF8821955.1"/>
    </source>
</evidence>
<keyword evidence="2" id="KW-1185">Reference proteome</keyword>
<organism evidence="1 2">
    <name type="scientific">Cardiosporidium cionae</name>
    <dbReference type="NCBI Taxonomy" id="476202"/>
    <lineage>
        <taxon>Eukaryota</taxon>
        <taxon>Sar</taxon>
        <taxon>Alveolata</taxon>
        <taxon>Apicomplexa</taxon>
        <taxon>Aconoidasida</taxon>
        <taxon>Nephromycida</taxon>
        <taxon>Cardiosporidium</taxon>
    </lineage>
</organism>
<evidence type="ECO:0000313" key="2">
    <source>
        <dbReference type="Proteomes" id="UP000823046"/>
    </source>
</evidence>
<comment type="caution">
    <text evidence="1">The sequence shown here is derived from an EMBL/GenBank/DDBJ whole genome shotgun (WGS) entry which is preliminary data.</text>
</comment>
<gene>
    <name evidence="1" type="ORF">IE077_001323</name>
</gene>
<dbReference type="Proteomes" id="UP000823046">
    <property type="component" value="Unassembled WGS sequence"/>
</dbReference>